<dbReference type="InterPro" id="IPR003697">
    <property type="entry name" value="Maf-like"/>
</dbReference>
<organism evidence="2 3">
    <name type="scientific">Colocasia esculenta</name>
    <name type="common">Wild taro</name>
    <name type="synonym">Arum esculentum</name>
    <dbReference type="NCBI Taxonomy" id="4460"/>
    <lineage>
        <taxon>Eukaryota</taxon>
        <taxon>Viridiplantae</taxon>
        <taxon>Streptophyta</taxon>
        <taxon>Embryophyta</taxon>
        <taxon>Tracheophyta</taxon>
        <taxon>Spermatophyta</taxon>
        <taxon>Magnoliopsida</taxon>
        <taxon>Liliopsida</taxon>
        <taxon>Araceae</taxon>
        <taxon>Aroideae</taxon>
        <taxon>Colocasieae</taxon>
        <taxon>Colocasia</taxon>
    </lineage>
</organism>
<sequence length="203" mass="22783">GSVMRYQFYGAKVSLNMWVPHGQQPLQVHLDAAMVIAGTSPTYRPPAPYLPLPSLFSFSLLLLADAIISRLNIADYKDEDAEPTLLITSDIVVVHKGVIREKPSSKEEAWEFLKGYSGWHVSTVGSVVVTNLKTGLRKRGMDKAEISPKLNCAKPPRCRGHDRTECQKGSFCFKDNGWVMMKGQRKIMMHCVFQRSLKFEDPA</sequence>
<comment type="caution">
    <text evidence="2">The sequence shown here is derived from an EMBL/GenBank/DDBJ whole genome shotgun (WGS) entry which is preliminary data.</text>
</comment>
<evidence type="ECO:0000256" key="1">
    <source>
        <dbReference type="ARBA" id="ARBA00022801"/>
    </source>
</evidence>
<dbReference type="Gene3D" id="3.90.950.10">
    <property type="match status" value="1"/>
</dbReference>
<dbReference type="EMBL" id="NMUH01000622">
    <property type="protein sequence ID" value="MQL82290.1"/>
    <property type="molecule type" value="Genomic_DNA"/>
</dbReference>
<evidence type="ECO:0000313" key="3">
    <source>
        <dbReference type="Proteomes" id="UP000652761"/>
    </source>
</evidence>
<proteinExistence type="predicted"/>
<feature type="non-terminal residue" evidence="2">
    <location>
        <position position="203"/>
    </location>
</feature>
<dbReference type="Proteomes" id="UP000652761">
    <property type="component" value="Unassembled WGS sequence"/>
</dbReference>
<dbReference type="Pfam" id="PF02545">
    <property type="entry name" value="Maf"/>
    <property type="match status" value="1"/>
</dbReference>
<evidence type="ECO:0000313" key="2">
    <source>
        <dbReference type="EMBL" id="MQL82290.1"/>
    </source>
</evidence>
<dbReference type="InterPro" id="IPR029001">
    <property type="entry name" value="ITPase-like_fam"/>
</dbReference>
<protein>
    <submittedName>
        <fullName evidence="2">Uncharacterized protein</fullName>
    </submittedName>
</protein>
<dbReference type="PANTHER" id="PTHR43213">
    <property type="entry name" value="BIFUNCTIONAL DTTP/UTP PYROPHOSPHATASE/METHYLTRANSFERASE PROTEIN-RELATED"/>
    <property type="match status" value="1"/>
</dbReference>
<keyword evidence="3" id="KW-1185">Reference proteome</keyword>
<keyword evidence="1" id="KW-0378">Hydrolase</keyword>
<dbReference type="AlphaFoldDB" id="A0A843UKB2"/>
<dbReference type="PANTHER" id="PTHR43213:SF4">
    <property type="entry name" value="7-METHYL-GTP PYROPHOSPHATASE"/>
    <property type="match status" value="1"/>
</dbReference>
<name>A0A843UKB2_COLES</name>
<dbReference type="OrthoDB" id="1734331at2759"/>
<accession>A0A843UKB2</accession>
<gene>
    <name evidence="2" type="ORF">Taro_014756</name>
</gene>
<dbReference type="GO" id="GO:0047429">
    <property type="term" value="F:nucleoside triphosphate diphosphatase activity"/>
    <property type="evidence" value="ECO:0007669"/>
    <property type="project" value="InterPro"/>
</dbReference>
<dbReference type="SUPFAM" id="SSF52972">
    <property type="entry name" value="ITPase-like"/>
    <property type="match status" value="1"/>
</dbReference>
<reference evidence="2" key="1">
    <citation type="submission" date="2017-07" db="EMBL/GenBank/DDBJ databases">
        <title>Taro Niue Genome Assembly and Annotation.</title>
        <authorList>
            <person name="Atibalentja N."/>
            <person name="Keating K."/>
            <person name="Fields C.J."/>
        </authorList>
    </citation>
    <scope>NUCLEOTIDE SEQUENCE</scope>
    <source>
        <strain evidence="2">Niue_2</strain>
        <tissue evidence="2">Leaf</tissue>
    </source>
</reference>